<dbReference type="Proteomes" id="UP000886812">
    <property type="component" value="Unassembled WGS sequence"/>
</dbReference>
<evidence type="ECO:0000313" key="3">
    <source>
        <dbReference type="Proteomes" id="UP000886812"/>
    </source>
</evidence>
<dbReference type="Pfam" id="PF13580">
    <property type="entry name" value="SIS_2"/>
    <property type="match status" value="1"/>
</dbReference>
<dbReference type="AlphaFoldDB" id="A0A9D1T1S1"/>
<feature type="domain" description="SIS" evidence="1">
    <location>
        <begin position="31"/>
        <end position="205"/>
    </location>
</feature>
<gene>
    <name evidence="2" type="ORF">IAC75_06130</name>
</gene>
<organism evidence="2 3">
    <name type="scientific">Candidatus Spyradosoma merdigallinarum</name>
    <dbReference type="NCBI Taxonomy" id="2840950"/>
    <lineage>
        <taxon>Bacteria</taxon>
        <taxon>Pseudomonadati</taxon>
        <taxon>Verrucomicrobiota</taxon>
        <taxon>Opitutia</taxon>
        <taxon>Opitutia incertae sedis</taxon>
        <taxon>Candidatus Spyradosoma</taxon>
    </lineage>
</organism>
<dbReference type="GO" id="GO:1901135">
    <property type="term" value="P:carbohydrate derivative metabolic process"/>
    <property type="evidence" value="ECO:0007669"/>
    <property type="project" value="InterPro"/>
</dbReference>
<dbReference type="InterPro" id="IPR035461">
    <property type="entry name" value="GmhA/DiaA"/>
</dbReference>
<reference evidence="2" key="1">
    <citation type="submission" date="2020-10" db="EMBL/GenBank/DDBJ databases">
        <authorList>
            <person name="Gilroy R."/>
        </authorList>
    </citation>
    <scope>NUCLEOTIDE SEQUENCE</scope>
    <source>
        <strain evidence="2">10669</strain>
    </source>
</reference>
<evidence type="ECO:0000313" key="2">
    <source>
        <dbReference type="EMBL" id="HIV04704.1"/>
    </source>
</evidence>
<name>A0A9D1T1S1_9BACT</name>
<dbReference type="Gene3D" id="3.40.50.10490">
    <property type="entry name" value="Glucose-6-phosphate isomerase like protein, domain 1"/>
    <property type="match status" value="1"/>
</dbReference>
<dbReference type="InterPro" id="IPR046348">
    <property type="entry name" value="SIS_dom_sf"/>
</dbReference>
<dbReference type="PROSITE" id="PS51464">
    <property type="entry name" value="SIS"/>
    <property type="match status" value="1"/>
</dbReference>
<dbReference type="GO" id="GO:0097367">
    <property type="term" value="F:carbohydrate derivative binding"/>
    <property type="evidence" value="ECO:0007669"/>
    <property type="project" value="InterPro"/>
</dbReference>
<proteinExistence type="predicted"/>
<reference evidence="2" key="2">
    <citation type="journal article" date="2021" name="PeerJ">
        <title>Extensive microbial diversity within the chicken gut microbiome revealed by metagenomics and culture.</title>
        <authorList>
            <person name="Gilroy R."/>
            <person name="Ravi A."/>
            <person name="Getino M."/>
            <person name="Pursley I."/>
            <person name="Horton D.L."/>
            <person name="Alikhan N.F."/>
            <person name="Baker D."/>
            <person name="Gharbi K."/>
            <person name="Hall N."/>
            <person name="Watson M."/>
            <person name="Adriaenssens E.M."/>
            <person name="Foster-Nyarko E."/>
            <person name="Jarju S."/>
            <person name="Secka A."/>
            <person name="Antonio M."/>
            <person name="Oren A."/>
            <person name="Chaudhuri R.R."/>
            <person name="La Ragione R."/>
            <person name="Hildebrand F."/>
            <person name="Pallen M.J."/>
        </authorList>
    </citation>
    <scope>NUCLEOTIDE SEQUENCE</scope>
    <source>
        <strain evidence="2">10669</strain>
    </source>
</reference>
<dbReference type="SUPFAM" id="SSF53697">
    <property type="entry name" value="SIS domain"/>
    <property type="match status" value="1"/>
</dbReference>
<dbReference type="EMBL" id="DVOG01000158">
    <property type="protein sequence ID" value="HIV04704.1"/>
    <property type="molecule type" value="Genomic_DNA"/>
</dbReference>
<dbReference type="InterPro" id="IPR050099">
    <property type="entry name" value="SIS_GmhA/DiaA_subfam"/>
</dbReference>
<dbReference type="PANTHER" id="PTHR30390">
    <property type="entry name" value="SEDOHEPTULOSE 7-PHOSPHATE ISOMERASE / DNAA INITIATOR-ASSOCIATING FACTOR FOR REPLICATION INITIATION"/>
    <property type="match status" value="1"/>
</dbReference>
<protein>
    <submittedName>
        <fullName evidence="2">SIS domain-containing protein</fullName>
    </submittedName>
</protein>
<comment type="caution">
    <text evidence="2">The sequence shown here is derived from an EMBL/GenBank/DDBJ whole genome shotgun (WGS) entry which is preliminary data.</text>
</comment>
<dbReference type="InterPro" id="IPR001347">
    <property type="entry name" value="SIS_dom"/>
</dbReference>
<sequence>MKTFPQIEKLLSRLPVLEPCGNDIRRAVDALAETFRRGGKLLICGNGGSAADADHISGELLKGFCSKRPLKPAARERLGEALAAELQDALPAIPLHSLGAINTAWLNDCNPYYGYAQLVWGLGREGDALLGISTSGNSKNVGFAMETARGKGLTTIGLSGADGGRLKTLADVCIRVPATETFKIQELHLPVYHAICLELEDIFFGEKK</sequence>
<evidence type="ECO:0000259" key="1">
    <source>
        <dbReference type="PROSITE" id="PS51464"/>
    </source>
</evidence>
<dbReference type="CDD" id="cd05006">
    <property type="entry name" value="SIS_GmhA"/>
    <property type="match status" value="1"/>
</dbReference>
<accession>A0A9D1T1S1</accession>